<comment type="caution">
    <text evidence="1">The sequence shown here is derived from an EMBL/GenBank/DDBJ whole genome shotgun (WGS) entry which is preliminary data.</text>
</comment>
<name>A0AAN9IVW6_CROPI</name>
<gene>
    <name evidence="1" type="ORF">RIF29_00140</name>
</gene>
<evidence type="ECO:0000313" key="1">
    <source>
        <dbReference type="EMBL" id="KAK7287099.1"/>
    </source>
</evidence>
<organism evidence="1 2">
    <name type="scientific">Crotalaria pallida</name>
    <name type="common">Smooth rattlebox</name>
    <name type="synonym">Crotalaria striata</name>
    <dbReference type="NCBI Taxonomy" id="3830"/>
    <lineage>
        <taxon>Eukaryota</taxon>
        <taxon>Viridiplantae</taxon>
        <taxon>Streptophyta</taxon>
        <taxon>Embryophyta</taxon>
        <taxon>Tracheophyta</taxon>
        <taxon>Spermatophyta</taxon>
        <taxon>Magnoliopsida</taxon>
        <taxon>eudicotyledons</taxon>
        <taxon>Gunneridae</taxon>
        <taxon>Pentapetalae</taxon>
        <taxon>rosids</taxon>
        <taxon>fabids</taxon>
        <taxon>Fabales</taxon>
        <taxon>Fabaceae</taxon>
        <taxon>Papilionoideae</taxon>
        <taxon>50 kb inversion clade</taxon>
        <taxon>genistoids sensu lato</taxon>
        <taxon>core genistoids</taxon>
        <taxon>Crotalarieae</taxon>
        <taxon>Crotalaria</taxon>
    </lineage>
</organism>
<dbReference type="EMBL" id="JAYWIO010000001">
    <property type="protein sequence ID" value="KAK7287099.1"/>
    <property type="molecule type" value="Genomic_DNA"/>
</dbReference>
<sequence>MTFEPHTPIRHIKPAMKNAAFRARVVMLWRVPIVRNGSISYNFHILLSDAMACKGSGMQSMMHFGFGRIAPMVAYAGSKSSIENQLMGDFPTISIGLLKSVSKVVGFNPYPALLSKLVGVHYKFKVEVSKLSDSTHEMQYCILRVGDRSDIVNQITLEHVQMTPADVC</sequence>
<keyword evidence="2" id="KW-1185">Reference proteome</keyword>
<dbReference type="Proteomes" id="UP001372338">
    <property type="component" value="Unassembled WGS sequence"/>
</dbReference>
<protein>
    <submittedName>
        <fullName evidence="1">Uncharacterized protein</fullName>
    </submittedName>
</protein>
<dbReference type="AlphaFoldDB" id="A0AAN9IVW6"/>
<evidence type="ECO:0000313" key="2">
    <source>
        <dbReference type="Proteomes" id="UP001372338"/>
    </source>
</evidence>
<accession>A0AAN9IVW6</accession>
<reference evidence="1 2" key="1">
    <citation type="submission" date="2024-01" db="EMBL/GenBank/DDBJ databases">
        <title>The genomes of 5 underutilized Papilionoideae crops provide insights into root nodulation and disease resistanc.</title>
        <authorList>
            <person name="Yuan L."/>
        </authorList>
    </citation>
    <scope>NUCLEOTIDE SEQUENCE [LARGE SCALE GENOMIC DNA]</scope>
    <source>
        <strain evidence="1">ZHUSHIDOU_FW_LH</strain>
        <tissue evidence="1">Leaf</tissue>
    </source>
</reference>
<proteinExistence type="predicted"/>